<evidence type="ECO:0000256" key="4">
    <source>
        <dbReference type="PROSITE-ProRule" id="PRU10141"/>
    </source>
</evidence>
<feature type="region of interest" description="Disordered" evidence="6">
    <location>
        <begin position="178"/>
        <end position="203"/>
    </location>
</feature>
<feature type="coiled-coil region" evidence="5">
    <location>
        <begin position="358"/>
        <end position="441"/>
    </location>
</feature>
<dbReference type="SUPFAM" id="SSF56112">
    <property type="entry name" value="Protein kinase-like (PK-like)"/>
    <property type="match status" value="1"/>
</dbReference>
<evidence type="ECO:0000313" key="8">
    <source>
        <dbReference type="Proteomes" id="UP000737018"/>
    </source>
</evidence>
<evidence type="ECO:0000256" key="5">
    <source>
        <dbReference type="SAM" id="Coils"/>
    </source>
</evidence>
<gene>
    <name evidence="7" type="ORF">CMV_001547</name>
</gene>
<evidence type="ECO:0000256" key="2">
    <source>
        <dbReference type="ARBA" id="ARBA00012483"/>
    </source>
</evidence>
<dbReference type="OrthoDB" id="10064100at2759"/>
<dbReference type="PANTHER" id="PTHR45647">
    <property type="entry name" value="OS02G0152300 PROTEIN"/>
    <property type="match status" value="1"/>
</dbReference>
<dbReference type="PANTHER" id="PTHR45647:SF100">
    <property type="entry name" value="U-BOX DOMAIN-CONTAINING PROTEIN 33"/>
    <property type="match status" value="1"/>
</dbReference>
<feature type="binding site" evidence="4">
    <location>
        <position position="484"/>
    </location>
    <ligand>
        <name>ATP</name>
        <dbReference type="ChEBI" id="CHEBI:30616"/>
    </ligand>
</feature>
<organism evidence="7 8">
    <name type="scientific">Castanea mollissima</name>
    <name type="common">Chinese chestnut</name>
    <dbReference type="NCBI Taxonomy" id="60419"/>
    <lineage>
        <taxon>Eukaryota</taxon>
        <taxon>Viridiplantae</taxon>
        <taxon>Streptophyta</taxon>
        <taxon>Embryophyta</taxon>
        <taxon>Tracheophyta</taxon>
        <taxon>Spermatophyta</taxon>
        <taxon>Magnoliopsida</taxon>
        <taxon>eudicotyledons</taxon>
        <taxon>Gunneridae</taxon>
        <taxon>Pentapetalae</taxon>
        <taxon>rosids</taxon>
        <taxon>fabids</taxon>
        <taxon>Fagales</taxon>
        <taxon>Fagaceae</taxon>
        <taxon>Castanea</taxon>
    </lineage>
</organism>
<keyword evidence="4" id="KW-0067">ATP-binding</keyword>
<evidence type="ECO:0000256" key="1">
    <source>
        <dbReference type="ARBA" id="ARBA00000900"/>
    </source>
</evidence>
<evidence type="ECO:0000256" key="3">
    <source>
        <dbReference type="ARBA" id="ARBA00022786"/>
    </source>
</evidence>
<protein>
    <recommendedName>
        <fullName evidence="2">RING-type E3 ubiquitin transferase</fullName>
        <ecNumber evidence="2">2.3.2.27</ecNumber>
    </recommendedName>
</protein>
<dbReference type="InterPro" id="IPR011009">
    <property type="entry name" value="Kinase-like_dom_sf"/>
</dbReference>
<dbReference type="Gene3D" id="3.30.200.20">
    <property type="entry name" value="Phosphorylase Kinase, domain 1"/>
    <property type="match status" value="1"/>
</dbReference>
<keyword evidence="4" id="KW-0547">Nucleotide-binding</keyword>
<dbReference type="GO" id="GO:0061630">
    <property type="term" value="F:ubiquitin protein ligase activity"/>
    <property type="evidence" value="ECO:0007669"/>
    <property type="project" value="UniProtKB-EC"/>
</dbReference>
<dbReference type="GO" id="GO:0005524">
    <property type="term" value="F:ATP binding"/>
    <property type="evidence" value="ECO:0007669"/>
    <property type="project" value="UniProtKB-UniRule"/>
</dbReference>
<keyword evidence="8" id="KW-1185">Reference proteome</keyword>
<dbReference type="EMBL" id="JRKL02000098">
    <property type="protein sequence ID" value="KAF3975178.1"/>
    <property type="molecule type" value="Genomic_DNA"/>
</dbReference>
<sequence>MASRHQNLENRVTSVIEETVYVAVGTEVKDCKSTLLWALHNNGGKRICIIHVHRPAQRIPSNMGISYTTSFVDEIIVEAQIVWIEMGDIGKGIVELISHDGIKDLVMGGALDKHYKEGMGLKSKKAKYVYKQAPLSCRIQFICSGCLINTREAKSKPLISRSITWEPNRDNIESRASNYQRSKSVHNGDITEAGPSNRLRLDRERDNGGERMMKIPFNESIEDRSSPKSRFDVAVEGTGSSDKWDGSIINPGSPYPLFPPKKVDEVTLAFWNENGLDLRFISPDLANSASPFPSILQPSPRLASSASTTSTCSSNGARSVTDGSSLYEKLRLAMKEAETEARMRWQAQGELLETIRMVQEEVKQRKAIEEALVKEREEFEKLKNQKDQMMDELRITKEEKTLLKRQNEELQKKRDEFEIERDNALQEAEGLRKKQAEASRQMPEFLLSEIEEATQVFDESLIIGRGGYGNVYKGLLRQTEVAIKRLKSNGSQGPFEFEMEVCVFV</sequence>
<comment type="caution">
    <text evidence="7">The sequence shown here is derived from an EMBL/GenBank/DDBJ whole genome shotgun (WGS) entry which is preliminary data.</text>
</comment>
<dbReference type="PROSITE" id="PS00107">
    <property type="entry name" value="PROTEIN_KINASE_ATP"/>
    <property type="match status" value="1"/>
</dbReference>
<dbReference type="InterPro" id="IPR017441">
    <property type="entry name" value="Protein_kinase_ATP_BS"/>
</dbReference>
<evidence type="ECO:0000313" key="7">
    <source>
        <dbReference type="EMBL" id="KAF3975178.1"/>
    </source>
</evidence>
<comment type="catalytic activity">
    <reaction evidence="1">
        <text>S-ubiquitinyl-[E2 ubiquitin-conjugating enzyme]-L-cysteine + [acceptor protein]-L-lysine = [E2 ubiquitin-conjugating enzyme]-L-cysteine + N(6)-ubiquitinyl-[acceptor protein]-L-lysine.</text>
        <dbReference type="EC" id="2.3.2.27"/>
    </reaction>
</comment>
<dbReference type="CDD" id="cd01989">
    <property type="entry name" value="USP_STK_Ubox_N"/>
    <property type="match status" value="1"/>
</dbReference>
<keyword evidence="5" id="KW-0175">Coiled coil</keyword>
<evidence type="ECO:0000256" key="6">
    <source>
        <dbReference type="SAM" id="MobiDB-lite"/>
    </source>
</evidence>
<dbReference type="AlphaFoldDB" id="A0A8J4VWU8"/>
<dbReference type="Proteomes" id="UP000737018">
    <property type="component" value="Unassembled WGS sequence"/>
</dbReference>
<dbReference type="InterPro" id="IPR051348">
    <property type="entry name" value="U-box_ubiquitin_ligases"/>
</dbReference>
<proteinExistence type="predicted"/>
<dbReference type="EC" id="2.3.2.27" evidence="2"/>
<name>A0A8J4VWU8_9ROSI</name>
<keyword evidence="3" id="KW-0833">Ubl conjugation pathway</keyword>
<accession>A0A8J4VWU8</accession>
<reference evidence="7" key="1">
    <citation type="submission" date="2020-03" db="EMBL/GenBank/DDBJ databases">
        <title>Castanea mollissima Vanexum genome sequencing.</title>
        <authorList>
            <person name="Staton M."/>
        </authorList>
    </citation>
    <scope>NUCLEOTIDE SEQUENCE</scope>
    <source>
        <tissue evidence="7">Leaf</tissue>
    </source>
</reference>
<feature type="region of interest" description="Disordered" evidence="6">
    <location>
        <begin position="300"/>
        <end position="320"/>
    </location>
</feature>
<feature type="compositionally biased region" description="Low complexity" evidence="6">
    <location>
        <begin position="303"/>
        <end position="314"/>
    </location>
</feature>